<reference evidence="9 10" key="1">
    <citation type="journal article" date="2004" name="Nature">
        <title>Genome sequence of the ultrasmall unicellular red alga Cyanidioschyzon merolae 10D.</title>
        <authorList>
            <person name="Matsuzaki M."/>
            <person name="Misumi O."/>
            <person name="Shin-i T."/>
            <person name="Maruyama S."/>
            <person name="Takahara M."/>
            <person name="Miyagishima S."/>
            <person name="Mori T."/>
            <person name="Nishida K."/>
            <person name="Yagisawa F."/>
            <person name="Nishida K."/>
            <person name="Yoshida Y."/>
            <person name="Nishimura Y."/>
            <person name="Nakao S."/>
            <person name="Kobayashi T."/>
            <person name="Momoyama Y."/>
            <person name="Higashiyama T."/>
            <person name="Minoda A."/>
            <person name="Sano M."/>
            <person name="Nomoto H."/>
            <person name="Oishi K."/>
            <person name="Hayashi H."/>
            <person name="Ohta F."/>
            <person name="Nishizaka S."/>
            <person name="Haga S."/>
            <person name="Miura S."/>
            <person name="Morishita T."/>
            <person name="Kabeya Y."/>
            <person name="Terasawa K."/>
            <person name="Suzuki Y."/>
            <person name="Ishii Y."/>
            <person name="Asakawa S."/>
            <person name="Takano H."/>
            <person name="Ohta N."/>
            <person name="Kuroiwa H."/>
            <person name="Tanaka K."/>
            <person name="Shimizu N."/>
            <person name="Sugano S."/>
            <person name="Sato N."/>
            <person name="Nozaki H."/>
            <person name="Ogasawara N."/>
            <person name="Kohara Y."/>
            <person name="Kuroiwa T."/>
        </authorList>
    </citation>
    <scope>NUCLEOTIDE SEQUENCE [LARGE SCALE GENOMIC DNA]</scope>
    <source>
        <strain evidence="9 10">10D</strain>
    </source>
</reference>
<keyword evidence="4 6" id="KW-0949">S-adenosyl-L-methionine</keyword>
<dbReference type="HAMAP" id="MF_00607">
    <property type="entry name" value="16SrRNA_methyltr_A"/>
    <property type="match status" value="1"/>
</dbReference>
<keyword evidence="10" id="KW-1185">Reference proteome</keyword>
<accession>M1VL54</accession>
<keyword evidence="2 6" id="KW-0489">Methyltransferase</keyword>
<dbReference type="CDD" id="cd02440">
    <property type="entry name" value="AdoMet_MTases"/>
    <property type="match status" value="1"/>
</dbReference>
<dbReference type="Gene3D" id="3.40.50.150">
    <property type="entry name" value="Vaccinia Virus protein VP39"/>
    <property type="match status" value="1"/>
</dbReference>
<protein>
    <recommendedName>
        <fullName evidence="7">rRNA adenine N(6)-methyltransferase</fullName>
        <ecNumber evidence="7">2.1.1.-</ecNumber>
    </recommendedName>
</protein>
<dbReference type="InterPro" id="IPR001737">
    <property type="entry name" value="KsgA/Erm"/>
</dbReference>
<reference evidence="9 10" key="2">
    <citation type="journal article" date="2007" name="BMC Biol.">
        <title>A 100%-complete sequence reveals unusually simple genomic features in the hot-spring red alga Cyanidioschyzon merolae.</title>
        <authorList>
            <person name="Nozaki H."/>
            <person name="Takano H."/>
            <person name="Misumi O."/>
            <person name="Terasawa K."/>
            <person name="Matsuzaki M."/>
            <person name="Maruyama S."/>
            <person name="Nishida K."/>
            <person name="Yagisawa F."/>
            <person name="Yoshida Y."/>
            <person name="Fujiwara T."/>
            <person name="Takio S."/>
            <person name="Tamura K."/>
            <person name="Chung S.J."/>
            <person name="Nakamura S."/>
            <person name="Kuroiwa H."/>
            <person name="Tanaka K."/>
            <person name="Sato N."/>
            <person name="Kuroiwa T."/>
        </authorList>
    </citation>
    <scope>NUCLEOTIDE SEQUENCE [LARGE SCALE GENOMIC DNA]</scope>
    <source>
        <strain evidence="9 10">10D</strain>
    </source>
</reference>
<sequence length="360" mass="41161">MQPLCLEQCSLFGSAVAKVSWVRTFPITNTRGTGSFHSRNLEKICRLGNNCSREHKSATRFALQLLTDAREPRPSWRPKQSLGQNFLKDPAVAAAIVQAVRACEPLELVEIGAGTGVLTEPLLEVFPGLVALELDARAVEHVRKRLEQSERFRSEHFPELRTRIYHADFLRSDWLRETGMLTRPEPRITLVGNLPYYIVSPIFFHCIESIQRYRNAIFMVQHEFAERLMAKPQCKDYGVLSVLAQLHADIQVLLRVPRSAFYPMPKVNSVVLRLDFRDPLQKDCMSCGVSSDVIRLALHRLVRRAFQQRRKTLRNTLGDQVPMRWSRRRPEELHPAEFLELTMILSQDAALDTGKPPVSG</sequence>
<dbReference type="Proteomes" id="UP000007014">
    <property type="component" value="Chromosome 18"/>
</dbReference>
<dbReference type="InterPro" id="IPR011530">
    <property type="entry name" value="rRNA_adenine_dimethylase"/>
</dbReference>
<dbReference type="GeneID" id="16996773"/>
<keyword evidence="5 6" id="KW-0694">RNA-binding</keyword>
<evidence type="ECO:0000313" key="10">
    <source>
        <dbReference type="Proteomes" id="UP000007014"/>
    </source>
</evidence>
<evidence type="ECO:0000259" key="8">
    <source>
        <dbReference type="SMART" id="SM00650"/>
    </source>
</evidence>
<organism evidence="9 10">
    <name type="scientific">Cyanidioschyzon merolae (strain NIES-3377 / 10D)</name>
    <name type="common">Unicellular red alga</name>
    <dbReference type="NCBI Taxonomy" id="280699"/>
    <lineage>
        <taxon>Eukaryota</taxon>
        <taxon>Rhodophyta</taxon>
        <taxon>Bangiophyceae</taxon>
        <taxon>Cyanidiales</taxon>
        <taxon>Cyanidiaceae</taxon>
        <taxon>Cyanidioschyzon</taxon>
    </lineage>
</organism>
<dbReference type="InterPro" id="IPR020598">
    <property type="entry name" value="rRNA_Ade_methylase_Trfase_N"/>
</dbReference>
<evidence type="ECO:0000256" key="4">
    <source>
        <dbReference type="ARBA" id="ARBA00022691"/>
    </source>
</evidence>
<dbReference type="Pfam" id="PF00398">
    <property type="entry name" value="RrnaAD"/>
    <property type="match status" value="1"/>
</dbReference>
<evidence type="ECO:0000256" key="5">
    <source>
        <dbReference type="ARBA" id="ARBA00022884"/>
    </source>
</evidence>
<evidence type="ECO:0000256" key="6">
    <source>
        <dbReference type="PROSITE-ProRule" id="PRU01026"/>
    </source>
</evidence>
<dbReference type="PANTHER" id="PTHR11727:SF18">
    <property type="entry name" value="RRNA ADENINE N(6)-METHYLTRANSFERASE"/>
    <property type="match status" value="1"/>
</dbReference>
<feature type="binding site" evidence="6">
    <location>
        <position position="112"/>
    </location>
    <ligand>
        <name>S-adenosyl-L-methionine</name>
        <dbReference type="ChEBI" id="CHEBI:59789"/>
    </ligand>
</feature>
<dbReference type="KEGG" id="cme:CYME_CMR129C"/>
<keyword evidence="3 6" id="KW-0808">Transferase</keyword>
<dbReference type="Gramene" id="CMR129CT">
    <property type="protein sequence ID" value="CMR129CT"/>
    <property type="gene ID" value="CMR129C"/>
</dbReference>
<dbReference type="PANTHER" id="PTHR11727">
    <property type="entry name" value="DIMETHYLADENOSINE TRANSFERASE"/>
    <property type="match status" value="1"/>
</dbReference>
<feature type="binding site" evidence="6">
    <location>
        <position position="168"/>
    </location>
    <ligand>
        <name>S-adenosyl-L-methionine</name>
        <dbReference type="ChEBI" id="CHEBI:59789"/>
    </ligand>
</feature>
<feature type="binding site" evidence="6">
    <location>
        <position position="87"/>
    </location>
    <ligand>
        <name>S-adenosyl-L-methionine</name>
        <dbReference type="ChEBI" id="CHEBI:59789"/>
    </ligand>
</feature>
<evidence type="ECO:0000256" key="7">
    <source>
        <dbReference type="RuleBase" id="RU362106"/>
    </source>
</evidence>
<dbReference type="PROSITE" id="PS51689">
    <property type="entry name" value="SAM_RNA_A_N6_MT"/>
    <property type="match status" value="1"/>
</dbReference>
<dbReference type="InterPro" id="IPR029063">
    <property type="entry name" value="SAM-dependent_MTases_sf"/>
</dbReference>
<dbReference type="STRING" id="280699.M1VL54"/>
<evidence type="ECO:0000256" key="1">
    <source>
        <dbReference type="ARBA" id="ARBA00022552"/>
    </source>
</evidence>
<dbReference type="SUPFAM" id="SSF53335">
    <property type="entry name" value="S-adenosyl-L-methionine-dependent methyltransferases"/>
    <property type="match status" value="1"/>
</dbReference>
<dbReference type="eggNOG" id="KOG0820">
    <property type="taxonomic scope" value="Eukaryota"/>
</dbReference>
<proteinExistence type="inferred from homology"/>
<dbReference type="OrthoDB" id="74991at2759"/>
<feature type="binding site" evidence="6">
    <location>
        <position position="133"/>
    </location>
    <ligand>
        <name>S-adenosyl-L-methionine</name>
        <dbReference type="ChEBI" id="CHEBI:59789"/>
    </ligand>
</feature>
<dbReference type="RefSeq" id="XP_005538424.1">
    <property type="nucleotide sequence ID" value="XM_005538367.1"/>
</dbReference>
<dbReference type="HOGENOM" id="CLU_041220_0_2_1"/>
<dbReference type="GO" id="GO:0003723">
    <property type="term" value="F:RNA binding"/>
    <property type="evidence" value="ECO:0007669"/>
    <property type="project" value="UniProtKB-UniRule"/>
</dbReference>
<dbReference type="SMART" id="SM00650">
    <property type="entry name" value="rADc"/>
    <property type="match status" value="1"/>
</dbReference>
<dbReference type="EMBL" id="AP006500">
    <property type="protein sequence ID" value="BAM82388.1"/>
    <property type="molecule type" value="Genomic_DNA"/>
</dbReference>
<dbReference type="InterPro" id="IPR023165">
    <property type="entry name" value="rRNA_Ade_diMease-like_C"/>
</dbReference>
<dbReference type="EC" id="2.1.1.-" evidence="7"/>
<keyword evidence="1 7" id="KW-0698">rRNA processing</keyword>
<evidence type="ECO:0000256" key="2">
    <source>
        <dbReference type="ARBA" id="ARBA00022603"/>
    </source>
</evidence>
<feature type="binding site" evidence="6">
    <location>
        <position position="85"/>
    </location>
    <ligand>
        <name>S-adenosyl-L-methionine</name>
        <dbReference type="ChEBI" id="CHEBI:59789"/>
    </ligand>
</feature>
<dbReference type="PROSITE" id="PS01131">
    <property type="entry name" value="RRNA_A_DIMETH"/>
    <property type="match status" value="1"/>
</dbReference>
<feature type="domain" description="Ribosomal RNA adenine methylase transferase N-terminal" evidence="8">
    <location>
        <begin position="92"/>
        <end position="278"/>
    </location>
</feature>
<dbReference type="AlphaFoldDB" id="M1VL54"/>
<dbReference type="NCBIfam" id="TIGR00755">
    <property type="entry name" value="ksgA"/>
    <property type="match status" value="1"/>
</dbReference>
<dbReference type="Gene3D" id="1.10.8.100">
    <property type="entry name" value="Ribosomal RNA adenine dimethylase-like, domain 2"/>
    <property type="match status" value="1"/>
</dbReference>
<comment type="similarity">
    <text evidence="6 7">Belongs to the class I-like SAM-binding methyltransferase superfamily. rRNA adenine N(6)-methyltransferase family.</text>
</comment>
<dbReference type="InterPro" id="IPR020596">
    <property type="entry name" value="rRNA_Ade_Mease_Trfase_CS"/>
</dbReference>
<name>M1VL54_CYAM1</name>
<dbReference type="GO" id="GO:0000179">
    <property type="term" value="F:rRNA (adenine-N6,N6-)-dimethyltransferase activity"/>
    <property type="evidence" value="ECO:0007669"/>
    <property type="project" value="UniProtKB-UniRule"/>
</dbReference>
<dbReference type="OMA" id="RIEQPFK"/>
<feature type="binding site" evidence="6">
    <location>
        <position position="193"/>
    </location>
    <ligand>
        <name>S-adenosyl-L-methionine</name>
        <dbReference type="ChEBI" id="CHEBI:59789"/>
    </ligand>
</feature>
<gene>
    <name evidence="9" type="ORF">CYME_CMR129C</name>
</gene>
<evidence type="ECO:0000256" key="3">
    <source>
        <dbReference type="ARBA" id="ARBA00022679"/>
    </source>
</evidence>
<evidence type="ECO:0000313" key="9">
    <source>
        <dbReference type="EMBL" id="BAM82388.1"/>
    </source>
</evidence>